<feature type="transmembrane region" description="Helical" evidence="7">
    <location>
        <begin position="113"/>
        <end position="132"/>
    </location>
</feature>
<evidence type="ECO:0000256" key="3">
    <source>
        <dbReference type="ARBA" id="ARBA00022475"/>
    </source>
</evidence>
<evidence type="ECO:0000256" key="1">
    <source>
        <dbReference type="ARBA" id="ARBA00004651"/>
    </source>
</evidence>
<keyword evidence="3" id="KW-1003">Cell membrane</keyword>
<feature type="transmembrane region" description="Helical" evidence="7">
    <location>
        <begin position="144"/>
        <end position="166"/>
    </location>
</feature>
<evidence type="ECO:0000256" key="5">
    <source>
        <dbReference type="ARBA" id="ARBA00022989"/>
    </source>
</evidence>
<gene>
    <name evidence="8" type="ORF">THS5294_02754</name>
</gene>
<evidence type="ECO:0000256" key="2">
    <source>
        <dbReference type="ARBA" id="ARBA00007430"/>
    </source>
</evidence>
<evidence type="ECO:0000256" key="7">
    <source>
        <dbReference type="SAM" id="Phobius"/>
    </source>
</evidence>
<dbReference type="EMBL" id="CYRX01000032">
    <property type="protein sequence ID" value="CUH61446.1"/>
    <property type="molecule type" value="Genomic_DNA"/>
</dbReference>
<keyword evidence="5 7" id="KW-1133">Transmembrane helix</keyword>
<name>A0A0P1F1V6_9RHOB</name>
<feature type="transmembrane region" description="Helical" evidence="7">
    <location>
        <begin position="246"/>
        <end position="270"/>
    </location>
</feature>
<reference evidence="8 9" key="1">
    <citation type="submission" date="2015-09" db="EMBL/GenBank/DDBJ databases">
        <authorList>
            <consortium name="Swine Surveillance"/>
        </authorList>
    </citation>
    <scope>NUCLEOTIDE SEQUENCE [LARGE SCALE GENOMIC DNA]</scope>
    <source>
        <strain evidence="8 9">CECT 5294</strain>
    </source>
</reference>
<comment type="similarity">
    <text evidence="2">Belongs to the polysaccharide synthase family.</text>
</comment>
<dbReference type="RefSeq" id="WP_048599747.1">
    <property type="nucleotide sequence ID" value="NZ_CYRX01000032.1"/>
</dbReference>
<feature type="transmembrane region" description="Helical" evidence="7">
    <location>
        <begin position="455"/>
        <end position="474"/>
    </location>
</feature>
<feature type="transmembrane region" description="Helical" evidence="7">
    <location>
        <begin position="422"/>
        <end position="449"/>
    </location>
</feature>
<evidence type="ECO:0000256" key="4">
    <source>
        <dbReference type="ARBA" id="ARBA00022692"/>
    </source>
</evidence>
<feature type="transmembrane region" description="Helical" evidence="7">
    <location>
        <begin position="326"/>
        <end position="345"/>
    </location>
</feature>
<dbReference type="Proteomes" id="UP000051298">
    <property type="component" value="Unassembled WGS sequence"/>
</dbReference>
<feature type="transmembrane region" description="Helical" evidence="7">
    <location>
        <begin position="387"/>
        <end position="410"/>
    </location>
</feature>
<feature type="transmembrane region" description="Helical" evidence="7">
    <location>
        <begin position="172"/>
        <end position="194"/>
    </location>
</feature>
<feature type="transmembrane region" description="Helical" evidence="7">
    <location>
        <begin position="294"/>
        <end position="320"/>
    </location>
</feature>
<feature type="transmembrane region" description="Helical" evidence="7">
    <location>
        <begin position="81"/>
        <end position="101"/>
    </location>
</feature>
<accession>A0A0P1F1V6</accession>
<evidence type="ECO:0000313" key="9">
    <source>
        <dbReference type="Proteomes" id="UP000051298"/>
    </source>
</evidence>
<evidence type="ECO:0000313" key="8">
    <source>
        <dbReference type="EMBL" id="CUH61446.1"/>
    </source>
</evidence>
<dbReference type="InterPro" id="IPR050833">
    <property type="entry name" value="Poly_Biosynth_Transport"/>
</dbReference>
<evidence type="ECO:0000256" key="6">
    <source>
        <dbReference type="ARBA" id="ARBA00023136"/>
    </source>
</evidence>
<keyword evidence="6 7" id="KW-0472">Membrane</keyword>
<dbReference type="PANTHER" id="PTHR30250:SF10">
    <property type="entry name" value="LIPOPOLYSACCHARIDE BIOSYNTHESIS PROTEIN WZXC"/>
    <property type="match status" value="1"/>
</dbReference>
<keyword evidence="4 7" id="KW-0812">Transmembrane</keyword>
<sequence>MLTRNAMRLAVGELGSRLPLLLLEVTLARLLGPAVYGIWSIIQTFATYGNFLHFGVSSSMARREPGLIELGSPNEVLANRAAAYGFQIMVIVVVAGLLVAISGVRDDAFDEIGGLSTALALLVVILAQQFTISTQASALNEYKVIASSIARLVYAFAFLAIGLVVIRFEPPLLWLTLGWAVALALALIMLNVIARGIVVFPRLDYPRTISMLRDGFPIMVQGLLRFGLMSVDKIAVFWVARPEAVGFYGIGALAASVTGLPGSIIARVSLPTHLRLRERTNGPALMQAEFDRMLVLIQLLTYGALFTVCAFSPLLIHFVLPEYEPAVRVIGILAITGGVTGLAQAMSDVTMSLGIKAAVLVNTVITLLLEILFLGVAWNIGGGIEGMAASVLVAMILMSGRSVWLCMRAVGFACDVARRRLVTLAGLATVVMVVSLGVLELQMICMAYLESDARPAIVVNVLLSLVTGLGLIIASKRFSERSQEDEIAR</sequence>
<organism evidence="8 9">
    <name type="scientific">Thalassobacter stenotrophicus</name>
    <dbReference type="NCBI Taxonomy" id="266809"/>
    <lineage>
        <taxon>Bacteria</taxon>
        <taxon>Pseudomonadati</taxon>
        <taxon>Pseudomonadota</taxon>
        <taxon>Alphaproteobacteria</taxon>
        <taxon>Rhodobacterales</taxon>
        <taxon>Roseobacteraceae</taxon>
        <taxon>Thalassobacter</taxon>
    </lineage>
</organism>
<feature type="transmembrane region" description="Helical" evidence="7">
    <location>
        <begin position="357"/>
        <end position="381"/>
    </location>
</feature>
<comment type="subcellular location">
    <subcellularLocation>
        <location evidence="1">Cell membrane</location>
        <topology evidence="1">Multi-pass membrane protein</topology>
    </subcellularLocation>
</comment>
<dbReference type="PANTHER" id="PTHR30250">
    <property type="entry name" value="PST FAMILY PREDICTED COLANIC ACID TRANSPORTER"/>
    <property type="match status" value="1"/>
</dbReference>
<proteinExistence type="inferred from homology"/>
<feature type="transmembrane region" description="Helical" evidence="7">
    <location>
        <begin position="20"/>
        <end position="39"/>
    </location>
</feature>
<dbReference type="GO" id="GO:0005886">
    <property type="term" value="C:plasma membrane"/>
    <property type="evidence" value="ECO:0007669"/>
    <property type="project" value="UniProtKB-SubCell"/>
</dbReference>
<protein>
    <submittedName>
        <fullName evidence="8">Polysaccharide biosynthesis protein</fullName>
    </submittedName>
</protein>
<dbReference type="AlphaFoldDB" id="A0A0P1F1V6"/>